<evidence type="ECO:0000256" key="8">
    <source>
        <dbReference type="ARBA" id="ARBA00023065"/>
    </source>
</evidence>
<proteinExistence type="inferred from homology"/>
<sequence length="195" mass="21432">METHLTYDNKGEALGILVKQRLTTRNNLQIKVVGVLNTVSGQLEYCARVRKMFGVPKPRPRAAAALPADFLRTVRRSMQVGLGLSYLSGTDDILAGVSARKQIVLGSGVSPVTLKVKVQADVNTQGSQVDGMGTLQLSKTIYNFTEMQDVRGVLGCKAHVDRRGQITPVPYASIRENNWALFFDFKGYIGARYDL</sequence>
<keyword evidence="12" id="KW-1185">Reference proteome</keyword>
<dbReference type="PANTHER" id="PTHR35993">
    <property type="entry name" value="OUTER ENVELOPE PORE PROTEIN 21B, CHLOROPLASTIC"/>
    <property type="match status" value="1"/>
</dbReference>
<gene>
    <name evidence="11" type="ORF">CVIRNUC_007252</name>
</gene>
<dbReference type="Proteomes" id="UP001314263">
    <property type="component" value="Unassembled WGS sequence"/>
</dbReference>
<dbReference type="GO" id="GO:0044070">
    <property type="term" value="P:regulation of monoatomic anion transport"/>
    <property type="evidence" value="ECO:0007669"/>
    <property type="project" value="InterPro"/>
</dbReference>
<protein>
    <submittedName>
        <fullName evidence="11">Uncharacterized protein</fullName>
    </submittedName>
</protein>
<keyword evidence="5" id="KW-0150">Chloroplast</keyword>
<evidence type="ECO:0000256" key="5">
    <source>
        <dbReference type="ARBA" id="ARBA00022528"/>
    </source>
</evidence>
<dbReference type="EMBL" id="CAUYUE010000009">
    <property type="protein sequence ID" value="CAK0784049.1"/>
    <property type="molecule type" value="Genomic_DNA"/>
</dbReference>
<accession>A0AAV1I9K9</accession>
<evidence type="ECO:0000256" key="10">
    <source>
        <dbReference type="ARBA" id="ARBA00024941"/>
    </source>
</evidence>
<keyword evidence="7" id="KW-0812">Transmembrane</keyword>
<evidence type="ECO:0000256" key="7">
    <source>
        <dbReference type="ARBA" id="ARBA00022692"/>
    </source>
</evidence>
<dbReference type="InterPro" id="IPR034575">
    <property type="entry name" value="OEP21"/>
</dbReference>
<reference evidence="11 12" key="1">
    <citation type="submission" date="2023-10" db="EMBL/GenBank/DDBJ databases">
        <authorList>
            <person name="Maclean D."/>
            <person name="Macfadyen A."/>
        </authorList>
    </citation>
    <scope>NUCLEOTIDE SEQUENCE [LARGE SCALE GENOMIC DNA]</scope>
</reference>
<keyword evidence="8" id="KW-0406">Ion transport</keyword>
<dbReference type="AlphaFoldDB" id="A0AAV1I9K9"/>
<keyword evidence="6" id="KW-0934">Plastid</keyword>
<keyword evidence="4" id="KW-0813">Transport</keyword>
<evidence type="ECO:0000256" key="1">
    <source>
        <dbReference type="ARBA" id="ARBA00004396"/>
    </source>
</evidence>
<comment type="caution">
    <text evidence="11">The sequence shown here is derived from an EMBL/GenBank/DDBJ whole genome shotgun (WGS) entry which is preliminary data.</text>
</comment>
<dbReference type="GO" id="GO:0009707">
    <property type="term" value="C:chloroplast outer membrane"/>
    <property type="evidence" value="ECO:0007669"/>
    <property type="project" value="UniProtKB-SubCell"/>
</dbReference>
<organism evidence="11 12">
    <name type="scientific">Coccomyxa viridis</name>
    <dbReference type="NCBI Taxonomy" id="1274662"/>
    <lineage>
        <taxon>Eukaryota</taxon>
        <taxon>Viridiplantae</taxon>
        <taxon>Chlorophyta</taxon>
        <taxon>core chlorophytes</taxon>
        <taxon>Trebouxiophyceae</taxon>
        <taxon>Trebouxiophyceae incertae sedis</taxon>
        <taxon>Coccomyxaceae</taxon>
        <taxon>Coccomyxa</taxon>
    </lineage>
</organism>
<evidence type="ECO:0000256" key="4">
    <source>
        <dbReference type="ARBA" id="ARBA00022448"/>
    </source>
</evidence>
<evidence type="ECO:0000313" key="11">
    <source>
        <dbReference type="EMBL" id="CAK0784049.1"/>
    </source>
</evidence>
<evidence type="ECO:0000256" key="2">
    <source>
        <dbReference type="ARBA" id="ARBA00004441"/>
    </source>
</evidence>
<evidence type="ECO:0000313" key="12">
    <source>
        <dbReference type="Proteomes" id="UP001314263"/>
    </source>
</evidence>
<comment type="subcellular location">
    <subcellularLocation>
        <location evidence="1">Plastid</location>
        <location evidence="1">Chloroplast outer membrane</location>
        <topology evidence="1">Multi-pass membrane protein</topology>
    </subcellularLocation>
    <subcellularLocation>
        <location evidence="2">Plastid</location>
        <location evidence="2">Etioplast membrane</location>
        <topology evidence="2">Multi-pass membrane protein</topology>
    </subcellularLocation>
</comment>
<evidence type="ECO:0000256" key="9">
    <source>
        <dbReference type="ARBA" id="ARBA00023136"/>
    </source>
</evidence>
<dbReference type="PANTHER" id="PTHR35993:SF1">
    <property type="entry name" value="OUTER ENVELOPE PORE PROTEIN 21B, CHLOROPLASTIC"/>
    <property type="match status" value="1"/>
</dbReference>
<keyword evidence="9" id="KW-0472">Membrane</keyword>
<dbReference type="GO" id="GO:0034426">
    <property type="term" value="C:etioplast membrane"/>
    <property type="evidence" value="ECO:0007669"/>
    <property type="project" value="UniProtKB-SubCell"/>
</dbReference>
<name>A0AAV1I9K9_9CHLO</name>
<comment type="similarity">
    <text evidence="3">Belongs to the plastid outer envelope porin OEP21 (TC 1.B.29) family.</text>
</comment>
<evidence type="ECO:0000256" key="3">
    <source>
        <dbReference type="ARBA" id="ARBA00009945"/>
    </source>
</evidence>
<comment type="function">
    <text evidence="10">Voltage-dependent rectifying anion channel that facilitates the translocation between chloroplast and cytoplasm of phosphorylated carbohydrates such as triosephosphate, 3-phosphoglycerate and inorganic phosphate (Pi) depending of ATP to triosephosphate ratio in the plastidial intermembrane space; in high triosephosphate/ATP conditions (e.g. photosynthesis), export of triosphosphate from chloroplast (outward rectifying channels), but in high ATP/triosephosphate conditions (e.g. dark phase), import of phosphosolutes (inward rectifying channels).</text>
</comment>
<evidence type="ECO:0000256" key="6">
    <source>
        <dbReference type="ARBA" id="ARBA00022640"/>
    </source>
</evidence>
<dbReference type="GO" id="GO:0008308">
    <property type="term" value="F:voltage-gated monoatomic anion channel activity"/>
    <property type="evidence" value="ECO:0007669"/>
    <property type="project" value="InterPro"/>
</dbReference>